<evidence type="ECO:0000256" key="4">
    <source>
        <dbReference type="ARBA" id="ARBA00022801"/>
    </source>
</evidence>
<comment type="catalytic activity">
    <reaction evidence="6">
        <text>Hydrolysis of proteins to small peptides in the presence of ATP and magnesium. alpha-casein is the usual test substrate. In the absence of ATP, only oligopeptides shorter than five residues are hydrolyzed (such as succinyl-Leu-Tyr-|-NHMec, and Leu-Tyr-Leu-|-Tyr-Trp, in which cleavage of the -Tyr-|-Leu- and -Tyr-|-Trp bonds also occurs).</text>
        <dbReference type="EC" id="3.4.21.92"/>
    </reaction>
</comment>
<evidence type="ECO:0000256" key="1">
    <source>
        <dbReference type="ARBA" id="ARBA00007039"/>
    </source>
</evidence>
<feature type="active site" description="Nucleophile" evidence="6">
    <location>
        <position position="104"/>
    </location>
</feature>
<evidence type="ECO:0000256" key="3">
    <source>
        <dbReference type="ARBA" id="ARBA00022670"/>
    </source>
</evidence>
<dbReference type="Gene3D" id="3.90.226.10">
    <property type="entry name" value="2-enoyl-CoA Hydratase, Chain A, domain 1"/>
    <property type="match status" value="1"/>
</dbReference>
<dbReference type="Proteomes" id="UP001161064">
    <property type="component" value="Unassembled WGS sequence"/>
</dbReference>
<dbReference type="HAMAP" id="MF_00444">
    <property type="entry name" value="ClpP"/>
    <property type="match status" value="1"/>
</dbReference>
<dbReference type="SUPFAM" id="SSF52096">
    <property type="entry name" value="ClpP/crotonase"/>
    <property type="match status" value="1"/>
</dbReference>
<comment type="similarity">
    <text evidence="1 6 7">Belongs to the peptidase S14 family.</text>
</comment>
<keyword evidence="4 6" id="KW-0378">Hydrolase</keyword>
<evidence type="ECO:0000256" key="5">
    <source>
        <dbReference type="ARBA" id="ARBA00022825"/>
    </source>
</evidence>
<dbReference type="PANTHER" id="PTHR10381:SF70">
    <property type="entry name" value="ATP-DEPENDENT CLP PROTEASE PROTEOLYTIC SUBUNIT"/>
    <property type="match status" value="1"/>
</dbReference>
<protein>
    <recommendedName>
        <fullName evidence="6 7">ATP-dependent Clp protease proteolytic subunit</fullName>
        <ecNumber evidence="6">3.4.21.92</ecNumber>
    </recommendedName>
    <alternativeName>
        <fullName evidence="6">Endopeptidase Clp</fullName>
    </alternativeName>
</protein>
<evidence type="ECO:0000313" key="9">
    <source>
        <dbReference type="EMBL" id="GIU67763.1"/>
    </source>
</evidence>
<comment type="caution">
    <text evidence="9">The sequence shown here is derived from an EMBL/GenBank/DDBJ whole genome shotgun (WGS) entry which is preliminary data.</text>
</comment>
<keyword evidence="2 6" id="KW-0963">Cytoplasm</keyword>
<organism evidence="9 10">
    <name type="scientific">Candidatus Phycosocius spiralis</name>
    <dbReference type="NCBI Taxonomy" id="2815099"/>
    <lineage>
        <taxon>Bacteria</taxon>
        <taxon>Pseudomonadati</taxon>
        <taxon>Pseudomonadota</taxon>
        <taxon>Alphaproteobacteria</taxon>
        <taxon>Caulobacterales</taxon>
        <taxon>Caulobacterales incertae sedis</taxon>
        <taxon>Candidatus Phycosocius</taxon>
    </lineage>
</organism>
<dbReference type="GO" id="GO:0008233">
    <property type="term" value="F:peptidase activity"/>
    <property type="evidence" value="ECO:0007669"/>
    <property type="project" value="UniProtKB-KW"/>
</dbReference>
<reference evidence="9" key="2">
    <citation type="journal article" date="2023" name="ISME Commun">
        <title>Characterization of a bloom-associated alphaproteobacterial lineage, 'Candidatus Phycosocius': insights into freshwater algal-bacterial interactions.</title>
        <authorList>
            <person name="Tanabe Y."/>
            <person name="Yamaguchi H."/>
            <person name="Yoshida M."/>
            <person name="Kai A."/>
            <person name="Okazaki Y."/>
        </authorList>
    </citation>
    <scope>NUCLEOTIDE SEQUENCE</scope>
    <source>
        <strain evidence="9">BOTRYCO-1</strain>
    </source>
</reference>
<dbReference type="PRINTS" id="PR00127">
    <property type="entry name" value="CLPPROTEASEP"/>
</dbReference>
<evidence type="ECO:0000256" key="2">
    <source>
        <dbReference type="ARBA" id="ARBA00022490"/>
    </source>
</evidence>
<comment type="function">
    <text evidence="6">Cleaves peptides in various proteins in a process that requires ATP hydrolysis. Has a chymotrypsin-like activity. Plays a major role in the degradation of misfolded proteins.</text>
</comment>
<gene>
    <name evidence="6 9" type="primary">clpP</name>
    <name evidence="9" type="ORF">PsB1_1917</name>
</gene>
<dbReference type="PANTHER" id="PTHR10381">
    <property type="entry name" value="ATP-DEPENDENT CLP PROTEASE PROTEOLYTIC SUBUNIT"/>
    <property type="match status" value="1"/>
</dbReference>
<feature type="active site" evidence="6">
    <location>
        <position position="129"/>
    </location>
</feature>
<comment type="subunit">
    <text evidence="6">Fourteen ClpP subunits assemble into 2 heptameric rings which stack back to back to give a disk-like structure with a central cavity, resembling the structure of eukaryotic proteasomes.</text>
</comment>
<name>A0ABQ4PXL8_9PROT</name>
<reference evidence="9" key="1">
    <citation type="submission" date="2021-05" db="EMBL/GenBank/DDBJ databases">
        <authorList>
            <person name="Tanabe Y."/>
        </authorList>
    </citation>
    <scope>NUCLEOTIDE SEQUENCE</scope>
    <source>
        <strain evidence="9">BOTRYCO-1</strain>
    </source>
</reference>
<evidence type="ECO:0000256" key="8">
    <source>
        <dbReference type="SAM" id="MobiDB-lite"/>
    </source>
</evidence>
<sequence>MNEESARMFRMDEEEESKAGNPAPAIVEKALFDSRTILLTGGVDDKLAQRVCERLLALSGESDRPILLIVSSPGGHVESGDMIHDMIKFVSAPVNVLGTGWVASAGALIYAAAQRERRFCLPNTRFLLHEPRGGVGGMVSDIEIQAREIIRMRERLNAIFAAATGQPIEKIKADTDRDYWMSSEEAVAYGLVGKIVHKRSEIG</sequence>
<feature type="compositionally biased region" description="Basic and acidic residues" evidence="8">
    <location>
        <begin position="1"/>
        <end position="11"/>
    </location>
</feature>
<feature type="region of interest" description="Disordered" evidence="8">
    <location>
        <begin position="1"/>
        <end position="20"/>
    </location>
</feature>
<evidence type="ECO:0000256" key="7">
    <source>
        <dbReference type="RuleBase" id="RU003567"/>
    </source>
</evidence>
<keyword evidence="10" id="KW-1185">Reference proteome</keyword>
<dbReference type="GO" id="GO:0006508">
    <property type="term" value="P:proteolysis"/>
    <property type="evidence" value="ECO:0007669"/>
    <property type="project" value="UniProtKB-KW"/>
</dbReference>
<dbReference type="Pfam" id="PF00574">
    <property type="entry name" value="CLP_protease"/>
    <property type="match status" value="1"/>
</dbReference>
<evidence type="ECO:0000256" key="6">
    <source>
        <dbReference type="HAMAP-Rule" id="MF_00444"/>
    </source>
</evidence>
<keyword evidence="5 6" id="KW-0720">Serine protease</keyword>
<dbReference type="EMBL" id="BPFZ01000013">
    <property type="protein sequence ID" value="GIU67763.1"/>
    <property type="molecule type" value="Genomic_DNA"/>
</dbReference>
<dbReference type="InterPro" id="IPR001907">
    <property type="entry name" value="ClpP"/>
</dbReference>
<evidence type="ECO:0000313" key="10">
    <source>
        <dbReference type="Proteomes" id="UP001161064"/>
    </source>
</evidence>
<accession>A0ABQ4PXL8</accession>
<comment type="subcellular location">
    <subcellularLocation>
        <location evidence="6">Cytoplasm</location>
    </subcellularLocation>
</comment>
<dbReference type="EC" id="3.4.21.92" evidence="6"/>
<dbReference type="InterPro" id="IPR023562">
    <property type="entry name" value="ClpP/TepA"/>
</dbReference>
<dbReference type="NCBIfam" id="NF009205">
    <property type="entry name" value="PRK12553.1"/>
    <property type="match status" value="1"/>
</dbReference>
<dbReference type="CDD" id="cd07017">
    <property type="entry name" value="S14_ClpP_2"/>
    <property type="match status" value="1"/>
</dbReference>
<dbReference type="InterPro" id="IPR029045">
    <property type="entry name" value="ClpP/crotonase-like_dom_sf"/>
</dbReference>
<proteinExistence type="inferred from homology"/>
<dbReference type="RefSeq" id="WP_284360806.1">
    <property type="nucleotide sequence ID" value="NZ_BPFZ01000013.1"/>
</dbReference>
<keyword evidence="3 6" id="KW-0645">Protease</keyword>